<dbReference type="InterPro" id="IPR007921">
    <property type="entry name" value="CHAP_dom"/>
</dbReference>
<dbReference type="RefSeq" id="WP_149855273.1">
    <property type="nucleotide sequence ID" value="NZ_VUOB01000137.1"/>
</dbReference>
<gene>
    <name evidence="3" type="ORF">F0L68_40750</name>
</gene>
<reference evidence="3 4" key="2">
    <citation type="submission" date="2019-09" db="EMBL/GenBank/DDBJ databases">
        <authorList>
            <person name="Jin C."/>
        </authorList>
    </citation>
    <scope>NUCLEOTIDE SEQUENCE [LARGE SCALE GENOMIC DNA]</scope>
    <source>
        <strain evidence="3 4">AN110305</strain>
    </source>
</reference>
<evidence type="ECO:0000313" key="3">
    <source>
        <dbReference type="EMBL" id="KAA2246363.1"/>
    </source>
</evidence>
<organism evidence="3 4">
    <name type="scientific">Solihabitans fulvus</name>
    <dbReference type="NCBI Taxonomy" id="1892852"/>
    <lineage>
        <taxon>Bacteria</taxon>
        <taxon>Bacillati</taxon>
        <taxon>Actinomycetota</taxon>
        <taxon>Actinomycetes</taxon>
        <taxon>Pseudonocardiales</taxon>
        <taxon>Pseudonocardiaceae</taxon>
        <taxon>Solihabitans</taxon>
    </lineage>
</organism>
<evidence type="ECO:0000313" key="4">
    <source>
        <dbReference type="Proteomes" id="UP000323454"/>
    </source>
</evidence>
<keyword evidence="1" id="KW-0732">Signal</keyword>
<dbReference type="EMBL" id="VUOB01000137">
    <property type="protein sequence ID" value="KAA2246363.1"/>
    <property type="molecule type" value="Genomic_DNA"/>
</dbReference>
<protein>
    <submittedName>
        <fullName evidence="3">CHAP domain-containing protein</fullName>
    </submittedName>
</protein>
<evidence type="ECO:0000259" key="2">
    <source>
        <dbReference type="Pfam" id="PF05257"/>
    </source>
</evidence>
<feature type="chain" id="PRO_5022753388" evidence="1">
    <location>
        <begin position="38"/>
        <end position="191"/>
    </location>
</feature>
<feature type="signal peptide" evidence="1">
    <location>
        <begin position="1"/>
        <end position="37"/>
    </location>
</feature>
<reference evidence="3 4" key="1">
    <citation type="submission" date="2019-09" db="EMBL/GenBank/DDBJ databases">
        <title>Goodfellowia gen. nov., a new genus of the Pseudonocardineae related to Actinoalloteichus, containing Goodfellowia coeruleoviolacea gen. nov., comb. nov. gen. nov., comb. nov.</title>
        <authorList>
            <person name="Labeda D."/>
        </authorList>
    </citation>
    <scope>NUCLEOTIDE SEQUENCE [LARGE SCALE GENOMIC DNA]</scope>
    <source>
        <strain evidence="3 4">AN110305</strain>
    </source>
</reference>
<proteinExistence type="predicted"/>
<evidence type="ECO:0000256" key="1">
    <source>
        <dbReference type="SAM" id="SignalP"/>
    </source>
</evidence>
<keyword evidence="4" id="KW-1185">Reference proteome</keyword>
<dbReference type="AlphaFoldDB" id="A0A5B2W368"/>
<feature type="non-terminal residue" evidence="3">
    <location>
        <position position="191"/>
    </location>
</feature>
<accession>A0A5B2W368</accession>
<dbReference type="Pfam" id="PF05257">
    <property type="entry name" value="CHAP"/>
    <property type="match status" value="1"/>
</dbReference>
<dbReference type="Proteomes" id="UP000323454">
    <property type="component" value="Unassembled WGS sequence"/>
</dbReference>
<dbReference type="OrthoDB" id="9815928at2"/>
<feature type="domain" description="Peptidase C51" evidence="2">
    <location>
        <begin position="64"/>
        <end position="141"/>
    </location>
</feature>
<name>A0A5B2W368_9PSEU</name>
<comment type="caution">
    <text evidence="3">The sequence shown here is derived from an EMBL/GenBank/DDBJ whole genome shotgun (WGS) entry which is preliminary data.</text>
</comment>
<sequence length="191" mass="19805">MKRGSSLIRRGADRARALLVALGIALGLLAAPLAAHAATPGGIAAIAQAQVGKPGSDFWPQPEDWCADFAGWVWRQAGVVGAGEIHSAVSDFQDYGTRHGTGSSTPHVGDAVVHKAPGHSHVQIVVGVSADRSQIQTVGGNEYGSIWDSRGVHFQDWHDTWADGTTEFVSPVGVSQSVGVPVTSGVPTLSL</sequence>